<keyword evidence="2" id="KW-1185">Reference proteome</keyword>
<sequence length="173" mass="19221">MKLTRRDALAALAAGGTVIGGTAALRWANIDDDGVGEHESRTLEAVARVIYPSTVSEIPRFVETYVVGRFQDRSTDRRGILEAIATLDEYAQTWYDDAYRKLERQTQARLLSEMGLNVVDPVPDGTDVERVRYYLINELLYALYTSPTGGTLVGIENPQGYPGGTASYQRRSR</sequence>
<dbReference type="InterPro" id="IPR006311">
    <property type="entry name" value="TAT_signal"/>
</dbReference>
<accession>A0A1N7EGB5</accession>
<proteinExistence type="predicted"/>
<dbReference type="OrthoDB" id="198474at2157"/>
<evidence type="ECO:0000313" key="2">
    <source>
        <dbReference type="Proteomes" id="UP000186914"/>
    </source>
</evidence>
<dbReference type="InterPro" id="IPR027056">
    <property type="entry name" value="Gluconate_2DH_su3"/>
</dbReference>
<dbReference type="Proteomes" id="UP000186914">
    <property type="component" value="Unassembled WGS sequence"/>
</dbReference>
<dbReference type="PROSITE" id="PS51318">
    <property type="entry name" value="TAT"/>
    <property type="match status" value="1"/>
</dbReference>
<dbReference type="AlphaFoldDB" id="A0A1N7EGB5"/>
<evidence type="ECO:0000313" key="1">
    <source>
        <dbReference type="EMBL" id="SIR87110.1"/>
    </source>
</evidence>
<reference evidence="2" key="1">
    <citation type="submission" date="2017-01" db="EMBL/GenBank/DDBJ databases">
        <authorList>
            <person name="Varghese N."/>
            <person name="Submissions S."/>
        </authorList>
    </citation>
    <scope>NUCLEOTIDE SEQUENCE [LARGE SCALE GENOMIC DNA]</scope>
    <source>
        <strain evidence="2">CGMCC 1.7737</strain>
    </source>
</reference>
<organism evidence="1 2">
    <name type="scientific">Haladaptatus litoreus</name>
    <dbReference type="NCBI Taxonomy" id="553468"/>
    <lineage>
        <taxon>Archaea</taxon>
        <taxon>Methanobacteriati</taxon>
        <taxon>Methanobacteriota</taxon>
        <taxon>Stenosarchaea group</taxon>
        <taxon>Halobacteria</taxon>
        <taxon>Halobacteriales</taxon>
        <taxon>Haladaptataceae</taxon>
        <taxon>Haladaptatus</taxon>
    </lineage>
</organism>
<gene>
    <name evidence="1" type="ORF">SAMN05421858_4213</name>
</gene>
<dbReference type="RefSeq" id="WP_076432336.1">
    <property type="nucleotide sequence ID" value="NZ_FTNO01000006.1"/>
</dbReference>
<name>A0A1N7EGB5_9EURY</name>
<protein>
    <submittedName>
        <fullName evidence="1">Gluconate 2-dehydrogenase subunit 3</fullName>
    </submittedName>
</protein>
<dbReference type="EMBL" id="FTNO01000006">
    <property type="protein sequence ID" value="SIR87110.1"/>
    <property type="molecule type" value="Genomic_DNA"/>
</dbReference>
<dbReference type="Pfam" id="PF13618">
    <property type="entry name" value="Gluconate_2-dh3"/>
    <property type="match status" value="1"/>
</dbReference>